<evidence type="ECO:0000256" key="4">
    <source>
        <dbReference type="SAM" id="MobiDB-lite"/>
    </source>
</evidence>
<evidence type="ECO:0000313" key="6">
    <source>
        <dbReference type="EMBL" id="MFC6885121.1"/>
    </source>
</evidence>
<sequence length="278" mass="29398">MSSTPAAGLTADGVERVFRVSGDTVTALGGVDLTTPAGSFVSLLGPSGCGKSTLLRMFADLDAPTAGTVAVHGEAPARARTAHKVGVAFQDAALLPWRSVERNIRVPLEVAGRRPDRGLVSDLIELTGLKGFEKARPGQLSGGMRQRVAIARTLVLRPEVLLLDEPFGALDDMTRQSMNLELQRIWTAKPATTLLVTHSIPEAVFLSDRVVVMAARPGRVVAEIPIDLPRPRTPELQRTPEFHAYVDRLSEELFAGQGAGHGAGHGAEHGAASGGERG</sequence>
<dbReference type="GO" id="GO:0005524">
    <property type="term" value="F:ATP binding"/>
    <property type="evidence" value="ECO:0007669"/>
    <property type="project" value="UniProtKB-KW"/>
</dbReference>
<keyword evidence="2" id="KW-0547">Nucleotide-binding</keyword>
<dbReference type="PANTHER" id="PTHR42788">
    <property type="entry name" value="TAURINE IMPORT ATP-BINDING PROTEIN-RELATED"/>
    <property type="match status" value="1"/>
</dbReference>
<gene>
    <name evidence="6" type="ORF">ACFQKB_35570</name>
</gene>
<feature type="domain" description="ABC transporter" evidence="5">
    <location>
        <begin position="9"/>
        <end position="240"/>
    </location>
</feature>
<keyword evidence="7" id="KW-1185">Reference proteome</keyword>
<evidence type="ECO:0000313" key="7">
    <source>
        <dbReference type="Proteomes" id="UP001596380"/>
    </source>
</evidence>
<dbReference type="InterPro" id="IPR050166">
    <property type="entry name" value="ABC_transporter_ATP-bind"/>
</dbReference>
<dbReference type="PROSITE" id="PS50893">
    <property type="entry name" value="ABC_TRANSPORTER_2"/>
    <property type="match status" value="1"/>
</dbReference>
<dbReference type="PROSITE" id="PS00211">
    <property type="entry name" value="ABC_TRANSPORTER_1"/>
    <property type="match status" value="1"/>
</dbReference>
<evidence type="ECO:0000256" key="2">
    <source>
        <dbReference type="ARBA" id="ARBA00022741"/>
    </source>
</evidence>
<evidence type="ECO:0000256" key="3">
    <source>
        <dbReference type="ARBA" id="ARBA00022840"/>
    </source>
</evidence>
<dbReference type="CDD" id="cd03293">
    <property type="entry name" value="ABC_NrtD_SsuB_transporters"/>
    <property type="match status" value="1"/>
</dbReference>
<protein>
    <submittedName>
        <fullName evidence="6">ABC transporter ATP-binding protein</fullName>
    </submittedName>
</protein>
<dbReference type="InterPro" id="IPR003439">
    <property type="entry name" value="ABC_transporter-like_ATP-bd"/>
</dbReference>
<evidence type="ECO:0000259" key="5">
    <source>
        <dbReference type="PROSITE" id="PS50893"/>
    </source>
</evidence>
<dbReference type="Proteomes" id="UP001596380">
    <property type="component" value="Unassembled WGS sequence"/>
</dbReference>
<dbReference type="InterPro" id="IPR003593">
    <property type="entry name" value="AAA+_ATPase"/>
</dbReference>
<dbReference type="InterPro" id="IPR017871">
    <property type="entry name" value="ABC_transporter-like_CS"/>
</dbReference>
<reference evidence="7" key="1">
    <citation type="journal article" date="2019" name="Int. J. Syst. Evol. Microbiol.">
        <title>The Global Catalogue of Microorganisms (GCM) 10K type strain sequencing project: providing services to taxonomists for standard genome sequencing and annotation.</title>
        <authorList>
            <consortium name="The Broad Institute Genomics Platform"/>
            <consortium name="The Broad Institute Genome Sequencing Center for Infectious Disease"/>
            <person name="Wu L."/>
            <person name="Ma J."/>
        </authorList>
    </citation>
    <scope>NUCLEOTIDE SEQUENCE [LARGE SCALE GENOMIC DNA]</scope>
    <source>
        <strain evidence="7">JCM 3369</strain>
    </source>
</reference>
<dbReference type="Gene3D" id="3.40.50.300">
    <property type="entry name" value="P-loop containing nucleotide triphosphate hydrolases"/>
    <property type="match status" value="1"/>
</dbReference>
<name>A0ABW2CTL0_9ACTN</name>
<proteinExistence type="predicted"/>
<organism evidence="6 7">
    <name type="scientific">Actinomadura yumaensis</name>
    <dbReference type="NCBI Taxonomy" id="111807"/>
    <lineage>
        <taxon>Bacteria</taxon>
        <taxon>Bacillati</taxon>
        <taxon>Actinomycetota</taxon>
        <taxon>Actinomycetes</taxon>
        <taxon>Streptosporangiales</taxon>
        <taxon>Thermomonosporaceae</taxon>
        <taxon>Actinomadura</taxon>
    </lineage>
</organism>
<keyword evidence="3 6" id="KW-0067">ATP-binding</keyword>
<comment type="caution">
    <text evidence="6">The sequence shown here is derived from an EMBL/GenBank/DDBJ whole genome shotgun (WGS) entry which is preliminary data.</text>
</comment>
<keyword evidence="1" id="KW-0813">Transport</keyword>
<dbReference type="Pfam" id="PF00005">
    <property type="entry name" value="ABC_tran"/>
    <property type="match status" value="1"/>
</dbReference>
<dbReference type="SUPFAM" id="SSF52540">
    <property type="entry name" value="P-loop containing nucleoside triphosphate hydrolases"/>
    <property type="match status" value="1"/>
</dbReference>
<feature type="region of interest" description="Disordered" evidence="4">
    <location>
        <begin position="256"/>
        <end position="278"/>
    </location>
</feature>
<dbReference type="RefSeq" id="WP_160824965.1">
    <property type="nucleotide sequence ID" value="NZ_JBHSXE010000001.1"/>
</dbReference>
<dbReference type="PANTHER" id="PTHR42788:SF13">
    <property type="entry name" value="ALIPHATIC SULFONATES IMPORT ATP-BINDING PROTEIN SSUB"/>
    <property type="match status" value="1"/>
</dbReference>
<dbReference type="EMBL" id="JBHSXS010000034">
    <property type="protein sequence ID" value="MFC6885121.1"/>
    <property type="molecule type" value="Genomic_DNA"/>
</dbReference>
<evidence type="ECO:0000256" key="1">
    <source>
        <dbReference type="ARBA" id="ARBA00022448"/>
    </source>
</evidence>
<dbReference type="SMART" id="SM00382">
    <property type="entry name" value="AAA"/>
    <property type="match status" value="1"/>
</dbReference>
<accession>A0ABW2CTL0</accession>
<dbReference type="InterPro" id="IPR027417">
    <property type="entry name" value="P-loop_NTPase"/>
</dbReference>